<dbReference type="STRING" id="930990.A0A067N146"/>
<dbReference type="PANTHER" id="PTHR10728">
    <property type="entry name" value="CYTOSOLIC PHOSPHOLIPASE A2"/>
    <property type="match status" value="1"/>
</dbReference>
<dbReference type="GO" id="GO:0004622">
    <property type="term" value="F:phosphatidylcholine lysophospholipase activity"/>
    <property type="evidence" value="ECO:0007669"/>
    <property type="project" value="UniProtKB-EC"/>
</dbReference>
<evidence type="ECO:0000256" key="2">
    <source>
        <dbReference type="ARBA" id="ARBA00022801"/>
    </source>
</evidence>
<dbReference type="Pfam" id="PF01735">
    <property type="entry name" value="PLA2_B"/>
    <property type="match status" value="1"/>
</dbReference>
<keyword evidence="4 5" id="KW-0443">Lipid metabolism</keyword>
<gene>
    <name evidence="9" type="ORF">BOTBODRAFT_168945</name>
</gene>
<keyword evidence="3 5" id="KW-0442">Lipid degradation</keyword>
<protein>
    <recommendedName>
        <fullName evidence="6">Lysophospholipase</fullName>
        <ecNumber evidence="6">3.1.1.5</ecNumber>
    </recommendedName>
</protein>
<dbReference type="InterPro" id="IPR002642">
    <property type="entry name" value="LysoPLipase_cat_dom"/>
</dbReference>
<accession>A0A067N146</accession>
<feature type="region of interest" description="Disordered" evidence="7">
    <location>
        <begin position="78"/>
        <end position="101"/>
    </location>
</feature>
<evidence type="ECO:0000256" key="6">
    <source>
        <dbReference type="RuleBase" id="RU362103"/>
    </source>
</evidence>
<evidence type="ECO:0000313" key="9">
    <source>
        <dbReference type="EMBL" id="KDQ21728.1"/>
    </source>
</evidence>
<feature type="compositionally biased region" description="Basic and acidic residues" evidence="7">
    <location>
        <begin position="78"/>
        <end position="87"/>
    </location>
</feature>
<dbReference type="SUPFAM" id="SSF52151">
    <property type="entry name" value="FabD/lysophospholipase-like"/>
    <property type="match status" value="1"/>
</dbReference>
<dbReference type="Proteomes" id="UP000027195">
    <property type="component" value="Unassembled WGS sequence"/>
</dbReference>
<dbReference type="GO" id="GO:0005829">
    <property type="term" value="C:cytosol"/>
    <property type="evidence" value="ECO:0007669"/>
    <property type="project" value="TreeGrafter"/>
</dbReference>
<keyword evidence="2 5" id="KW-0378">Hydrolase</keyword>
<feature type="compositionally biased region" description="Low complexity" evidence="7">
    <location>
        <begin position="682"/>
        <end position="694"/>
    </location>
</feature>
<evidence type="ECO:0000256" key="3">
    <source>
        <dbReference type="ARBA" id="ARBA00022963"/>
    </source>
</evidence>
<feature type="region of interest" description="Disordered" evidence="7">
    <location>
        <begin position="391"/>
        <end position="415"/>
    </location>
</feature>
<dbReference type="InterPro" id="IPR016035">
    <property type="entry name" value="Acyl_Trfase/lysoPLipase"/>
</dbReference>
<dbReference type="AlphaFoldDB" id="A0A067N146"/>
<feature type="compositionally biased region" description="Basic and acidic residues" evidence="7">
    <location>
        <begin position="395"/>
        <end position="404"/>
    </location>
</feature>
<name>A0A067N146_BOTB1</name>
<evidence type="ECO:0000256" key="7">
    <source>
        <dbReference type="SAM" id="MobiDB-lite"/>
    </source>
</evidence>
<dbReference type="PROSITE" id="PS51210">
    <property type="entry name" value="PLA2C"/>
    <property type="match status" value="1"/>
</dbReference>
<keyword evidence="10" id="KW-1185">Reference proteome</keyword>
<evidence type="ECO:0000256" key="5">
    <source>
        <dbReference type="PROSITE-ProRule" id="PRU00555"/>
    </source>
</evidence>
<feature type="compositionally biased region" description="Basic and acidic residues" evidence="7">
    <location>
        <begin position="661"/>
        <end position="675"/>
    </location>
</feature>
<dbReference type="OrthoDB" id="4084751at2759"/>
<evidence type="ECO:0000256" key="1">
    <source>
        <dbReference type="ARBA" id="ARBA00008780"/>
    </source>
</evidence>
<organism evidence="9 10">
    <name type="scientific">Botryobasidium botryosum (strain FD-172 SS1)</name>
    <dbReference type="NCBI Taxonomy" id="930990"/>
    <lineage>
        <taxon>Eukaryota</taxon>
        <taxon>Fungi</taxon>
        <taxon>Dikarya</taxon>
        <taxon>Basidiomycota</taxon>
        <taxon>Agaricomycotina</taxon>
        <taxon>Agaricomycetes</taxon>
        <taxon>Cantharellales</taxon>
        <taxon>Botryobasidiaceae</taxon>
        <taxon>Botryobasidium</taxon>
    </lineage>
</organism>
<dbReference type="Gene3D" id="3.40.1090.10">
    <property type="entry name" value="Cytosolic phospholipase A2 catalytic domain"/>
    <property type="match status" value="1"/>
</dbReference>
<feature type="domain" description="PLA2c" evidence="8">
    <location>
        <begin position="178"/>
        <end position="710"/>
    </location>
</feature>
<evidence type="ECO:0000259" key="8">
    <source>
        <dbReference type="PROSITE" id="PS51210"/>
    </source>
</evidence>
<comment type="catalytic activity">
    <reaction evidence="6">
        <text>a 1-acyl-sn-glycero-3-phosphocholine + H2O = sn-glycerol 3-phosphocholine + a fatty acid + H(+)</text>
        <dbReference type="Rhea" id="RHEA:15177"/>
        <dbReference type="ChEBI" id="CHEBI:15377"/>
        <dbReference type="ChEBI" id="CHEBI:15378"/>
        <dbReference type="ChEBI" id="CHEBI:16870"/>
        <dbReference type="ChEBI" id="CHEBI:28868"/>
        <dbReference type="ChEBI" id="CHEBI:58168"/>
        <dbReference type="EC" id="3.1.1.5"/>
    </reaction>
</comment>
<proteinExistence type="inferred from homology"/>
<sequence length="817" mass="89964">MALRIPKRALLAQSPRLVNAGAKLNSGTRRRLYTRRDTANAGWVTKGTVGIGLLGAVTLGITMHFQTNDSRRHIHHEIDGKIPKDTQAKTQPDSQDDRRQVDAPLTAQDILSFGGWSFFRTSLPTDKITEYVSGWTWPAALASLQGRVGALLLELSRGKGSLYEKIANAPVDPMANPECDWDAEVRLGDELCVAERAYLRGRKRRMRQAFAKLFGVPVEDIDERDIPIVAIAGSGGGFRAMCNTAGALKGAKSNGLLDCTTYIAGISGSCWALGVMYSGVAGSPSPDNVIEHIKQRVAVPYLDMSTLDMLITPPTNKYLLSGIVQKAIQPKGDVSITDVYGTLISARLYVPSDLSRLDQRHLSLHRFRRFVDNAAYPLPIFTAISRQLQPPSDTAKAEAKEPAGKKQTPSASQEEKDLKQQARWLWFEFTPYEFGSDELGAWIPSWSLGREFNNGRSLDRSRELSFSILTGIFASAFCASLQHYLKEVQPIVKEMPTAVYGWLQDIFEDQSYEHIHPVTPNALPNYVKGIKYGLRSGSPAGIEQSDSLGFLDAGAELNIPYYPLLRRNVDCIIALDASADSQDLWFTKAEEYAARRGLQTWPQGARWPVTVPSPGPDKVAASQSQEAAAQNTKQRTPATSSPEGSGSEARSSKEAAMTPEEANRAIAESKTEEVAVQKSVTDDSGSSTSVSETSARYPGDSAYVWIGSSKDTSGPSRLDEMSEEDLAMRDGIGIVYMPLIPNEEVPGMDPADISTWRTELQPEETDKLVKLAELNFALGQEKVTKVLRAMWQRNKRERQERERLETEVKVKPAASHR</sequence>
<dbReference type="InParanoid" id="A0A067N146"/>
<feature type="compositionally biased region" description="Polar residues" evidence="7">
    <location>
        <begin position="631"/>
        <end position="644"/>
    </location>
</feature>
<feature type="compositionally biased region" description="Low complexity" evidence="7">
    <location>
        <begin position="620"/>
        <end position="630"/>
    </location>
</feature>
<evidence type="ECO:0000313" key="10">
    <source>
        <dbReference type="Proteomes" id="UP000027195"/>
    </source>
</evidence>
<dbReference type="GO" id="GO:0004623">
    <property type="term" value="F:phospholipase A2 activity"/>
    <property type="evidence" value="ECO:0007669"/>
    <property type="project" value="TreeGrafter"/>
</dbReference>
<dbReference type="HOGENOM" id="CLU_013227_1_0_1"/>
<dbReference type="PANTHER" id="PTHR10728:SF40">
    <property type="entry name" value="PATATIN FAMILY PROTEIN"/>
    <property type="match status" value="1"/>
</dbReference>
<comment type="similarity">
    <text evidence="1 6">Belongs to the lysophospholipase family.</text>
</comment>
<feature type="region of interest" description="Disordered" evidence="7">
    <location>
        <begin position="604"/>
        <end position="696"/>
    </location>
</feature>
<evidence type="ECO:0000256" key="4">
    <source>
        <dbReference type="ARBA" id="ARBA00023098"/>
    </source>
</evidence>
<dbReference type="SMART" id="SM00022">
    <property type="entry name" value="PLAc"/>
    <property type="match status" value="1"/>
</dbReference>
<dbReference type="EC" id="3.1.1.5" evidence="6"/>
<feature type="region of interest" description="Disordered" evidence="7">
    <location>
        <begin position="794"/>
        <end position="817"/>
    </location>
</feature>
<reference evidence="10" key="1">
    <citation type="journal article" date="2014" name="Proc. Natl. Acad. Sci. U.S.A.">
        <title>Extensive sampling of basidiomycete genomes demonstrates inadequacy of the white-rot/brown-rot paradigm for wood decay fungi.</title>
        <authorList>
            <person name="Riley R."/>
            <person name="Salamov A.A."/>
            <person name="Brown D.W."/>
            <person name="Nagy L.G."/>
            <person name="Floudas D."/>
            <person name="Held B.W."/>
            <person name="Levasseur A."/>
            <person name="Lombard V."/>
            <person name="Morin E."/>
            <person name="Otillar R."/>
            <person name="Lindquist E.A."/>
            <person name="Sun H."/>
            <person name="LaButti K.M."/>
            <person name="Schmutz J."/>
            <person name="Jabbour D."/>
            <person name="Luo H."/>
            <person name="Baker S.E."/>
            <person name="Pisabarro A.G."/>
            <person name="Walton J.D."/>
            <person name="Blanchette R.A."/>
            <person name="Henrissat B."/>
            <person name="Martin F."/>
            <person name="Cullen D."/>
            <person name="Hibbett D.S."/>
            <person name="Grigoriev I.V."/>
        </authorList>
    </citation>
    <scope>NUCLEOTIDE SEQUENCE [LARGE SCALE GENOMIC DNA]</scope>
    <source>
        <strain evidence="10">FD-172 SS1</strain>
    </source>
</reference>
<dbReference type="GO" id="GO:0046475">
    <property type="term" value="P:glycerophospholipid catabolic process"/>
    <property type="evidence" value="ECO:0007669"/>
    <property type="project" value="TreeGrafter"/>
</dbReference>
<dbReference type="EMBL" id="KL198016">
    <property type="protein sequence ID" value="KDQ21728.1"/>
    <property type="molecule type" value="Genomic_DNA"/>
</dbReference>
<feature type="compositionally biased region" description="Basic and acidic residues" evidence="7">
    <location>
        <begin position="797"/>
        <end position="810"/>
    </location>
</feature>